<evidence type="ECO:0000313" key="7">
    <source>
        <dbReference type="Proteomes" id="UP000070505"/>
    </source>
</evidence>
<dbReference type="Gene3D" id="1.10.260.40">
    <property type="entry name" value="lambda repressor-like DNA-binding domains"/>
    <property type="match status" value="1"/>
</dbReference>
<organism evidence="6 7">
    <name type="scientific">Gardnerella vaginalis</name>
    <dbReference type="NCBI Taxonomy" id="2702"/>
    <lineage>
        <taxon>Bacteria</taxon>
        <taxon>Bacillati</taxon>
        <taxon>Actinomycetota</taxon>
        <taxon>Actinomycetes</taxon>
        <taxon>Bifidobacteriales</taxon>
        <taxon>Bifidobacteriaceae</taxon>
        <taxon>Gardnerella</taxon>
    </lineage>
</organism>
<dbReference type="InterPro" id="IPR001387">
    <property type="entry name" value="Cro/C1-type_HTH"/>
</dbReference>
<feature type="active site" evidence="1">
    <location>
        <position position="296"/>
    </location>
</feature>
<evidence type="ECO:0000259" key="5">
    <source>
        <dbReference type="PROSITE" id="PS51459"/>
    </source>
</evidence>
<dbReference type="AlphaFoldDB" id="A0A135Z3R7"/>
<dbReference type="GO" id="GO:0005524">
    <property type="term" value="F:ATP binding"/>
    <property type="evidence" value="ECO:0007669"/>
    <property type="project" value="UniProtKB-KW"/>
</dbReference>
<dbReference type="InterPro" id="IPR010982">
    <property type="entry name" value="Lambda_DNA-bd_dom_sf"/>
</dbReference>
<name>A0A135Z3R7_GARVA</name>
<dbReference type="SUPFAM" id="SSF47413">
    <property type="entry name" value="lambda repressor-like DNA-binding domains"/>
    <property type="match status" value="1"/>
</dbReference>
<keyword evidence="2" id="KW-0547">Nucleotide-binding</keyword>
<dbReference type="SMART" id="SM00530">
    <property type="entry name" value="HTH_XRE"/>
    <property type="match status" value="1"/>
</dbReference>
<evidence type="ECO:0000256" key="2">
    <source>
        <dbReference type="PIRSR" id="PIRSR640198-2"/>
    </source>
</evidence>
<accession>A0A135Z3R7</accession>
<feature type="domain" description="HTH cro/C1-type" evidence="4">
    <location>
        <begin position="53"/>
        <end position="106"/>
    </location>
</feature>
<feature type="binding site" evidence="2">
    <location>
        <begin position="332"/>
        <end position="333"/>
    </location>
    <ligand>
        <name>ATP</name>
        <dbReference type="ChEBI" id="CHEBI:30616"/>
    </ligand>
</feature>
<sequence length="366" mass="42318">MRKIAIIFTFDVDYGKISKDFSALVFRFVIIHLHKARQEAEREALKMYDYTGLNNMLREKGVKKSQLAAELHISSRTIAKISKGEKLSNLVIAKISNYLQCKPSELYCVISSNPILQRLREEKAYRIPGGIYHELQIRMTYNSNHIEGNQLSEDQTRRIFETNTIDSEEKADGVVDGADSSVGVVENTSIKVDDIVETVNHFRAIDYCIDVAEEPLSEDMIKHLHLLLKRGTSDELLPWFRVGDYKLRANVVGGVQTCDPKKVHEEISKLLAEYLAKTYLQLEDIVDFHYRFERIHPFQDGNGRVGRLIAFKECLKHNIVPFIIEDQKKYYYYRGLKEYSNERGFLVETCYDGQDTFRALLKLFGL</sequence>
<dbReference type="Pfam" id="PF13443">
    <property type="entry name" value="HTH_26"/>
    <property type="match status" value="1"/>
</dbReference>
<reference evidence="6 7" key="1">
    <citation type="submission" date="2016-02" db="EMBL/GenBank/DDBJ databases">
        <authorList>
            <person name="Wen L."/>
            <person name="He K."/>
            <person name="Yang H."/>
        </authorList>
    </citation>
    <scope>NUCLEOTIDE SEQUENCE [LARGE SCALE GENOMIC DNA]</scope>
    <source>
        <strain evidence="6 7">CMW7778B</strain>
    </source>
</reference>
<dbReference type="PANTHER" id="PTHR13504">
    <property type="entry name" value="FIDO DOMAIN-CONTAINING PROTEIN DDB_G0283145"/>
    <property type="match status" value="1"/>
</dbReference>
<evidence type="ECO:0000259" key="4">
    <source>
        <dbReference type="PROSITE" id="PS50943"/>
    </source>
</evidence>
<dbReference type="InterPro" id="IPR036597">
    <property type="entry name" value="Fido-like_dom_sf"/>
</dbReference>
<dbReference type="EMBL" id="LSRC01000048">
    <property type="protein sequence ID" value="KXI16278.1"/>
    <property type="molecule type" value="Genomic_DNA"/>
</dbReference>
<dbReference type="Gene3D" id="1.10.3290.10">
    <property type="entry name" value="Fido-like domain"/>
    <property type="match status" value="1"/>
</dbReference>
<dbReference type="SUPFAM" id="SSF140931">
    <property type="entry name" value="Fic-like"/>
    <property type="match status" value="1"/>
</dbReference>
<feature type="site" description="Important for autoinhibition of adenylyltransferase activity" evidence="3">
    <location>
        <position position="147"/>
    </location>
</feature>
<dbReference type="GO" id="GO:0003677">
    <property type="term" value="F:DNA binding"/>
    <property type="evidence" value="ECO:0007669"/>
    <property type="project" value="UniProtKB-KW"/>
</dbReference>
<dbReference type="Proteomes" id="UP000070505">
    <property type="component" value="Unassembled WGS sequence"/>
</dbReference>
<keyword evidence="6" id="KW-0238">DNA-binding</keyword>
<dbReference type="PROSITE" id="PS51459">
    <property type="entry name" value="FIDO"/>
    <property type="match status" value="1"/>
</dbReference>
<keyword evidence="2" id="KW-0067">ATP-binding</keyword>
<dbReference type="Pfam" id="PF02661">
    <property type="entry name" value="Fic"/>
    <property type="match status" value="1"/>
</dbReference>
<evidence type="ECO:0000256" key="3">
    <source>
        <dbReference type="PIRSR" id="PIRSR640198-3"/>
    </source>
</evidence>
<comment type="caution">
    <text evidence="6">The sequence shown here is derived from an EMBL/GenBank/DDBJ whole genome shotgun (WGS) entry which is preliminary data.</text>
</comment>
<feature type="binding site" evidence="2">
    <location>
        <begin position="300"/>
        <end position="307"/>
    </location>
    <ligand>
        <name>ATP</name>
        <dbReference type="ChEBI" id="CHEBI:30616"/>
    </ligand>
</feature>
<dbReference type="InterPro" id="IPR003812">
    <property type="entry name" value="Fido"/>
</dbReference>
<evidence type="ECO:0000313" key="6">
    <source>
        <dbReference type="EMBL" id="KXI16278.1"/>
    </source>
</evidence>
<dbReference type="PATRIC" id="fig|2702.101.peg.1139"/>
<dbReference type="PROSITE" id="PS50943">
    <property type="entry name" value="HTH_CROC1"/>
    <property type="match status" value="1"/>
</dbReference>
<protein>
    <submittedName>
        <fullName evidence="6">DNA-binding helix-turn-helix protein</fullName>
    </submittedName>
</protein>
<proteinExistence type="predicted"/>
<feature type="domain" description="Fido" evidence="5">
    <location>
        <begin position="216"/>
        <end position="363"/>
    </location>
</feature>
<evidence type="ECO:0000256" key="1">
    <source>
        <dbReference type="PIRSR" id="PIRSR640198-1"/>
    </source>
</evidence>
<dbReference type="InterPro" id="IPR040198">
    <property type="entry name" value="Fido_containing"/>
</dbReference>
<dbReference type="PANTHER" id="PTHR13504:SF38">
    <property type="entry name" value="FIDO DOMAIN-CONTAINING PROTEIN"/>
    <property type="match status" value="1"/>
</dbReference>
<gene>
    <name evidence="6" type="ORF">HMPREF3230_01152</name>
</gene>